<proteinExistence type="predicted"/>
<feature type="region of interest" description="Disordered" evidence="2">
    <location>
        <begin position="860"/>
        <end position="994"/>
    </location>
</feature>
<evidence type="ECO:0000313" key="3">
    <source>
        <dbReference type="EMBL" id="CAL1709101.1"/>
    </source>
</evidence>
<accession>A0ABP1DMM7</accession>
<evidence type="ECO:0000256" key="2">
    <source>
        <dbReference type="SAM" id="MobiDB-lite"/>
    </source>
</evidence>
<feature type="compositionally biased region" description="Low complexity" evidence="2">
    <location>
        <begin position="860"/>
        <end position="910"/>
    </location>
</feature>
<organism evidence="3 4">
    <name type="scientific">Somion occarium</name>
    <dbReference type="NCBI Taxonomy" id="3059160"/>
    <lineage>
        <taxon>Eukaryota</taxon>
        <taxon>Fungi</taxon>
        <taxon>Dikarya</taxon>
        <taxon>Basidiomycota</taxon>
        <taxon>Agaricomycotina</taxon>
        <taxon>Agaricomycetes</taxon>
        <taxon>Polyporales</taxon>
        <taxon>Cerrenaceae</taxon>
        <taxon>Somion</taxon>
    </lineage>
</organism>
<feature type="compositionally biased region" description="Low complexity" evidence="2">
    <location>
        <begin position="739"/>
        <end position="764"/>
    </location>
</feature>
<reference evidence="4" key="1">
    <citation type="submission" date="2024-04" db="EMBL/GenBank/DDBJ databases">
        <authorList>
            <person name="Shaw F."/>
            <person name="Minotto A."/>
        </authorList>
    </citation>
    <scope>NUCLEOTIDE SEQUENCE [LARGE SCALE GENOMIC DNA]</scope>
</reference>
<feature type="compositionally biased region" description="Basic residues" evidence="2">
    <location>
        <begin position="650"/>
        <end position="661"/>
    </location>
</feature>
<feature type="coiled-coil region" evidence="1">
    <location>
        <begin position="410"/>
        <end position="437"/>
    </location>
</feature>
<feature type="region of interest" description="Disordered" evidence="2">
    <location>
        <begin position="315"/>
        <end position="350"/>
    </location>
</feature>
<feature type="compositionally biased region" description="Polar residues" evidence="2">
    <location>
        <begin position="204"/>
        <end position="280"/>
    </location>
</feature>
<feature type="compositionally biased region" description="Low complexity" evidence="2">
    <location>
        <begin position="708"/>
        <end position="720"/>
    </location>
</feature>
<feature type="region of interest" description="Disordered" evidence="2">
    <location>
        <begin position="53"/>
        <end position="73"/>
    </location>
</feature>
<feature type="compositionally biased region" description="Pro residues" evidence="2">
    <location>
        <begin position="57"/>
        <end position="66"/>
    </location>
</feature>
<feature type="region of interest" description="Disordered" evidence="2">
    <location>
        <begin position="204"/>
        <end position="286"/>
    </location>
</feature>
<evidence type="ECO:0000313" key="4">
    <source>
        <dbReference type="Proteomes" id="UP001497453"/>
    </source>
</evidence>
<gene>
    <name evidence="3" type="ORF">GFSPODELE1_LOCUS7194</name>
</gene>
<evidence type="ECO:0000256" key="1">
    <source>
        <dbReference type="SAM" id="Coils"/>
    </source>
</evidence>
<evidence type="ECO:0008006" key="5">
    <source>
        <dbReference type="Google" id="ProtNLM"/>
    </source>
</evidence>
<keyword evidence="4" id="KW-1185">Reference proteome</keyword>
<sequence>MDNGGFKELRAPLETTIGEESASLVSHLHLRRLVPSRRLAVIMARAAYYSDRLSLPHEPPGPPGPQGTPYSEHTVGNRELHHDIAGTDTENQTDHGHLRQCSVRGCTTVLPPDYLQKMCESCRGRHRIYASTKRAKRKMEKLAIGGQLGPVVWMPPHSDGRDDHPQAGPSTQPTPPVEHQDSTVSHYPLTASSWESSAIDPSLFSQESGSFSQNPHSPTQAADSYTQVPSPYGHYSSTGAYTQDDNTGFPQNSDGQHYPQHANSGTYSQNVDTSPFSQGPSPYHQHSELAGALNLPHHQPQPQHAVQQVFQQSAPQNTPLPAPVPHQASPSFSDLSSSRAPSRLTSTPAIPTGEISAKAISEVAPAIGGTTLPHRYCSVKGCKAVVPGDSYFKMCEPCRNRYRSYGTTKRAKWKREKEAAIAELQKLREEDDRKRAALGLPPLAEGEWASVPPAHLLQAAAAQMPGDMPFAQTVQSITPRMCTVSHCREVLPPDYEFLRCERHRIQNRHHSKLKRVRDKESKAVAFEDWSVAAAANAQVSQQQESVITQSPFIEEEKDEETRQYIDPVIPDTEGTGMPPAARGSRRTNHVCSIKACCNLLSLSNPWKMCDSCRDRDRTTRKIKTLRDNGVPVDPLPPRAKTPPELTVVTKAKKKSAPKKNQKKDEQSQEPVASPHNSEDTEFILADDLANADDFPIPPRRLPTRSPGETPTASSTPTATEQPMDLPLVKKKRMSKDKTSSANQSVVSTSSGSTPSPSATGNTSTAGQPPQTAEMSPMAPSSAAAFFSPHYPIPYIIPPAFMPHFPSGARYPSYNNNSPSSYGREPYAPSPMYQPPYPGYPPYPYSWGPWAAGYPATLPPAAQAPTSTQTSTPTSPPAATASTVHAAGASSSSSPSVSTSSTAQTSPQSSRQPPPTPADRATMYSMFSSRPPGASHKTHTNTTPYDATGVPARPDPLKVAFSIRPNAPSQTGRKRQAEQEAPGHTNKRQELENSGTVTDIPEISEAQFAAAVSAIAASASDLGGHPLGALHVASHHAPSSPGKRPTCANKTCHRPLPASANASGTGVLCDKCKERIKKKAVVAKRRFKLEPRNLVGSTLSSGRTEGHGRNLTS</sequence>
<feature type="region of interest" description="Disordered" evidence="2">
    <location>
        <begin position="147"/>
        <end position="184"/>
    </location>
</feature>
<name>A0ABP1DMM7_9APHY</name>
<dbReference type="EMBL" id="OZ037948">
    <property type="protein sequence ID" value="CAL1709101.1"/>
    <property type="molecule type" value="Genomic_DNA"/>
</dbReference>
<feature type="region of interest" description="Disordered" evidence="2">
    <location>
        <begin position="623"/>
        <end position="678"/>
    </location>
</feature>
<feature type="region of interest" description="Disordered" evidence="2">
    <location>
        <begin position="691"/>
        <end position="779"/>
    </location>
</feature>
<keyword evidence="1" id="KW-0175">Coiled coil</keyword>
<dbReference type="Proteomes" id="UP001497453">
    <property type="component" value="Chromosome 5"/>
</dbReference>
<feature type="compositionally biased region" description="Polar residues" evidence="2">
    <location>
        <begin position="328"/>
        <end position="349"/>
    </location>
</feature>
<protein>
    <recommendedName>
        <fullName evidence="5">GATA-type domain-containing protein</fullName>
    </recommendedName>
</protein>